<feature type="transmembrane region" description="Helical" evidence="7">
    <location>
        <begin position="104"/>
        <end position="123"/>
    </location>
</feature>
<feature type="compositionally biased region" description="Basic and acidic residues" evidence="6">
    <location>
        <begin position="283"/>
        <end position="306"/>
    </location>
</feature>
<dbReference type="PANTHER" id="PTHR12560">
    <property type="entry name" value="LONGEVITY ASSURANCE FACTOR 1 LAG1"/>
    <property type="match status" value="1"/>
</dbReference>
<evidence type="ECO:0000256" key="4">
    <source>
        <dbReference type="ARBA" id="ARBA00023136"/>
    </source>
</evidence>
<feature type="transmembrane region" description="Helical" evidence="7">
    <location>
        <begin position="143"/>
        <end position="168"/>
    </location>
</feature>
<sequence>MPCYLTECNPTAEAMRFGVALISLYVYHYIIDRLFIEPTVQYMLRKGWLTQEKKDKMRESLYKNAAVGAFHIFGLYVGWNETWFLNKEEYFKDFPHVASEGLRWYYMIYLSYWLQSIDFMLNITNKHYTIKRKDNAEMLVHHFATISLMLFSYYVDLTKIGLCVLMIHDVNDLLLETAKVFVYLQWETVANVFFGLFALVWFIVRWFFYSYNILHSAYAFAYRDLIVRIIEAGSFAGIEAYVWYWTWIIWLGFLCLLLVLHVYWGILIVQMVIKALGDGNVEKDIRSDSEGEKDVEEVEKPKKLLEASDTSNLKHRRAPKAE</sequence>
<feature type="transmembrane region" description="Helical" evidence="7">
    <location>
        <begin position="14"/>
        <end position="36"/>
    </location>
</feature>
<dbReference type="PANTHER" id="PTHR12560:SF0">
    <property type="entry name" value="LD18904P"/>
    <property type="match status" value="1"/>
</dbReference>
<dbReference type="GO" id="GO:0050291">
    <property type="term" value="F:sphingosine N-acyltransferase activity"/>
    <property type="evidence" value="ECO:0007669"/>
    <property type="project" value="InterPro"/>
</dbReference>
<dbReference type="InterPro" id="IPR006634">
    <property type="entry name" value="TLC-dom"/>
</dbReference>
<feature type="transmembrane region" description="Helical" evidence="7">
    <location>
        <begin position="244"/>
        <end position="264"/>
    </location>
</feature>
<dbReference type="GO" id="GO:0005783">
    <property type="term" value="C:endoplasmic reticulum"/>
    <property type="evidence" value="ECO:0007669"/>
    <property type="project" value="TreeGrafter"/>
</dbReference>
<dbReference type="GO" id="GO:0016020">
    <property type="term" value="C:membrane"/>
    <property type="evidence" value="ECO:0007669"/>
    <property type="project" value="UniProtKB-SubCell"/>
</dbReference>
<proteinExistence type="predicted"/>
<reference evidence="9 10" key="1">
    <citation type="submission" date="2018-06" db="EMBL/GenBank/DDBJ databases">
        <title>Comparative genomics of downy mildews reveals potential adaptations to biotrophy.</title>
        <authorList>
            <person name="Fletcher K."/>
            <person name="Klosterman S.J."/>
            <person name="Derevnina L."/>
            <person name="Martin F."/>
            <person name="Koike S."/>
            <person name="Reyes Chin-Wo S."/>
            <person name="Mou B."/>
            <person name="Michelmore R."/>
        </authorList>
    </citation>
    <scope>NUCLEOTIDE SEQUENCE [LARGE SCALE GENOMIC DNA]</scope>
    <source>
        <strain evidence="9 10">R13</strain>
    </source>
</reference>
<feature type="region of interest" description="Disordered" evidence="6">
    <location>
        <begin position="283"/>
        <end position="322"/>
    </location>
</feature>
<keyword evidence="2 5" id="KW-0812">Transmembrane</keyword>
<dbReference type="PROSITE" id="PS50922">
    <property type="entry name" value="TLC"/>
    <property type="match status" value="1"/>
</dbReference>
<evidence type="ECO:0000313" key="10">
    <source>
        <dbReference type="Proteomes" id="UP000286097"/>
    </source>
</evidence>
<dbReference type="InterPro" id="IPR016439">
    <property type="entry name" value="Lag1/Lac1-like"/>
</dbReference>
<comment type="caution">
    <text evidence="9">The sequence shown here is derived from an EMBL/GenBank/DDBJ whole genome shotgun (WGS) entry which is preliminary data.</text>
</comment>
<evidence type="ECO:0000259" key="8">
    <source>
        <dbReference type="PROSITE" id="PS50922"/>
    </source>
</evidence>
<dbReference type="SMART" id="SM00724">
    <property type="entry name" value="TLC"/>
    <property type="match status" value="1"/>
</dbReference>
<organism evidence="9 10">
    <name type="scientific">Peronospora effusa</name>
    <dbReference type="NCBI Taxonomy" id="542832"/>
    <lineage>
        <taxon>Eukaryota</taxon>
        <taxon>Sar</taxon>
        <taxon>Stramenopiles</taxon>
        <taxon>Oomycota</taxon>
        <taxon>Peronosporomycetes</taxon>
        <taxon>Peronosporales</taxon>
        <taxon>Peronosporaceae</taxon>
        <taxon>Peronospora</taxon>
    </lineage>
</organism>
<evidence type="ECO:0000256" key="3">
    <source>
        <dbReference type="ARBA" id="ARBA00022989"/>
    </source>
</evidence>
<dbReference type="PIRSF" id="PIRSF005225">
    <property type="entry name" value="LAG1_LAC1"/>
    <property type="match status" value="1"/>
</dbReference>
<accession>A0A425CIM1</accession>
<keyword evidence="4 5" id="KW-0472">Membrane</keyword>
<feature type="domain" description="TLC" evidence="8">
    <location>
        <begin position="62"/>
        <end position="277"/>
    </location>
</feature>
<evidence type="ECO:0000256" key="5">
    <source>
        <dbReference type="PROSITE-ProRule" id="PRU00205"/>
    </source>
</evidence>
<feature type="transmembrane region" description="Helical" evidence="7">
    <location>
        <begin position="188"/>
        <end position="208"/>
    </location>
</feature>
<dbReference type="VEuPathDB" id="FungiDB:DD237_002479"/>
<name>A0A425CIM1_9STRA</name>
<evidence type="ECO:0000256" key="2">
    <source>
        <dbReference type="ARBA" id="ARBA00022692"/>
    </source>
</evidence>
<evidence type="ECO:0000256" key="1">
    <source>
        <dbReference type="ARBA" id="ARBA00004141"/>
    </source>
</evidence>
<dbReference type="Proteomes" id="UP000286097">
    <property type="component" value="Unassembled WGS sequence"/>
</dbReference>
<dbReference type="GO" id="GO:0046513">
    <property type="term" value="P:ceramide biosynthetic process"/>
    <property type="evidence" value="ECO:0007669"/>
    <property type="project" value="InterPro"/>
</dbReference>
<protein>
    <recommendedName>
        <fullName evidence="8">TLC domain-containing protein</fullName>
    </recommendedName>
</protein>
<evidence type="ECO:0000256" key="7">
    <source>
        <dbReference type="SAM" id="Phobius"/>
    </source>
</evidence>
<feature type="transmembrane region" description="Helical" evidence="7">
    <location>
        <begin position="220"/>
        <end position="238"/>
    </location>
</feature>
<feature type="transmembrane region" description="Helical" evidence="7">
    <location>
        <begin position="61"/>
        <end position="79"/>
    </location>
</feature>
<feature type="compositionally biased region" description="Basic residues" evidence="6">
    <location>
        <begin position="313"/>
        <end position="322"/>
    </location>
</feature>
<dbReference type="EMBL" id="QKXF01000109">
    <property type="protein sequence ID" value="RQM16834.1"/>
    <property type="molecule type" value="Genomic_DNA"/>
</dbReference>
<keyword evidence="3 7" id="KW-1133">Transmembrane helix</keyword>
<dbReference type="Pfam" id="PF03798">
    <property type="entry name" value="TRAM_LAG1_CLN8"/>
    <property type="match status" value="1"/>
</dbReference>
<evidence type="ECO:0000313" key="9">
    <source>
        <dbReference type="EMBL" id="RQM16834.1"/>
    </source>
</evidence>
<gene>
    <name evidence="9" type="ORF">DD237_002479</name>
</gene>
<dbReference type="AlphaFoldDB" id="A0A425CIM1"/>
<evidence type="ECO:0000256" key="6">
    <source>
        <dbReference type="SAM" id="MobiDB-lite"/>
    </source>
</evidence>
<comment type="subcellular location">
    <subcellularLocation>
        <location evidence="1">Membrane</location>
        <topology evidence="1">Multi-pass membrane protein</topology>
    </subcellularLocation>
</comment>